<feature type="binding site" evidence="7 9">
    <location>
        <position position="108"/>
    </location>
    <ligand>
        <name>L-glutamine</name>
        <dbReference type="ChEBI" id="CHEBI:58359"/>
    </ligand>
</feature>
<dbReference type="GO" id="GO:1903600">
    <property type="term" value="C:glutaminase complex"/>
    <property type="evidence" value="ECO:0007669"/>
    <property type="project" value="TreeGrafter"/>
</dbReference>
<dbReference type="SUPFAM" id="SSF52317">
    <property type="entry name" value="Class I glutamine amidotransferase-like"/>
    <property type="match status" value="1"/>
</dbReference>
<keyword evidence="5 7" id="KW-0456">Lyase</keyword>
<comment type="catalytic activity">
    <reaction evidence="6 7">
        <text>L-glutamine + H2O = L-glutamate + NH4(+)</text>
        <dbReference type="Rhea" id="RHEA:15889"/>
        <dbReference type="ChEBI" id="CHEBI:15377"/>
        <dbReference type="ChEBI" id="CHEBI:28938"/>
        <dbReference type="ChEBI" id="CHEBI:29985"/>
        <dbReference type="ChEBI" id="CHEBI:58359"/>
        <dbReference type="EC" id="3.5.1.2"/>
    </reaction>
</comment>
<dbReference type="PROSITE" id="PS51130">
    <property type="entry name" value="PDXT_SNO_2"/>
    <property type="match status" value="1"/>
</dbReference>
<dbReference type="GO" id="GO:0008614">
    <property type="term" value="P:pyridoxine metabolic process"/>
    <property type="evidence" value="ECO:0007669"/>
    <property type="project" value="TreeGrafter"/>
</dbReference>
<dbReference type="RefSeq" id="WP_035388320.1">
    <property type="nucleotide sequence ID" value="NZ_JQKF01000002.1"/>
</dbReference>
<dbReference type="GO" id="GO:0005829">
    <property type="term" value="C:cytosol"/>
    <property type="evidence" value="ECO:0007669"/>
    <property type="project" value="TreeGrafter"/>
</dbReference>
<dbReference type="InterPro" id="IPR021196">
    <property type="entry name" value="PdxT/SNO_CS"/>
</dbReference>
<keyword evidence="11" id="KW-1185">Reference proteome</keyword>
<dbReference type="InterPro" id="IPR029062">
    <property type="entry name" value="Class_I_gatase-like"/>
</dbReference>
<comment type="function">
    <text evidence="7">Catalyzes the hydrolysis of glutamine to glutamate and ammonia as part of the biosynthesis of pyridoxal 5'-phosphate. The resulting ammonia molecule is channeled to the active site of PdxS.</text>
</comment>
<dbReference type="GO" id="GO:0006543">
    <property type="term" value="P:L-glutamine catabolic process"/>
    <property type="evidence" value="ECO:0007669"/>
    <property type="project" value="UniProtKB-UniRule"/>
</dbReference>
<evidence type="ECO:0000256" key="9">
    <source>
        <dbReference type="PIRSR" id="PIRSR005639-2"/>
    </source>
</evidence>
<dbReference type="Pfam" id="PF01174">
    <property type="entry name" value="SNO"/>
    <property type="match status" value="1"/>
</dbReference>
<dbReference type="GO" id="GO:0016740">
    <property type="term" value="F:transferase activity"/>
    <property type="evidence" value="ECO:0007669"/>
    <property type="project" value="UniProtKB-KW"/>
</dbReference>
<dbReference type="STRING" id="1121877.FEAC_02700"/>
<feature type="active site" description="Charge relay system" evidence="7 8">
    <location>
        <position position="181"/>
    </location>
</feature>
<feature type="active site" description="Charge relay system" evidence="7 8">
    <location>
        <position position="183"/>
    </location>
</feature>
<organism evidence="10 11">
    <name type="scientific">Ferrimicrobium acidiphilum DSM 19497</name>
    <dbReference type="NCBI Taxonomy" id="1121877"/>
    <lineage>
        <taxon>Bacteria</taxon>
        <taxon>Bacillati</taxon>
        <taxon>Actinomycetota</taxon>
        <taxon>Acidimicrobiia</taxon>
        <taxon>Acidimicrobiales</taxon>
        <taxon>Acidimicrobiaceae</taxon>
        <taxon>Ferrimicrobium</taxon>
    </lineage>
</organism>
<evidence type="ECO:0000256" key="5">
    <source>
        <dbReference type="ARBA" id="ARBA00023239"/>
    </source>
</evidence>
<reference evidence="10 11" key="1">
    <citation type="submission" date="2015-01" db="EMBL/GenBank/DDBJ databases">
        <title>Draft genome of the acidophilic iron oxidizer Ferrimicrobium acidiphilum strain T23.</title>
        <authorList>
            <person name="Poehlein A."/>
            <person name="Eisen S."/>
            <person name="Schloemann M."/>
            <person name="Johnson B.D."/>
            <person name="Daniel R."/>
            <person name="Muehling M."/>
        </authorList>
    </citation>
    <scope>NUCLEOTIDE SEQUENCE [LARGE SCALE GENOMIC DNA]</scope>
    <source>
        <strain evidence="10 11">T23</strain>
    </source>
</reference>
<evidence type="ECO:0000313" key="10">
    <source>
        <dbReference type="EMBL" id="KJE77898.1"/>
    </source>
</evidence>
<keyword evidence="4 7" id="KW-0315">Glutamine amidotransferase</keyword>
<dbReference type="OrthoDB" id="9810320at2"/>
<evidence type="ECO:0000256" key="2">
    <source>
        <dbReference type="ARBA" id="ARBA00022801"/>
    </source>
</evidence>
<dbReference type="Gene3D" id="3.40.50.880">
    <property type="match status" value="1"/>
</dbReference>
<evidence type="ECO:0000313" key="11">
    <source>
        <dbReference type="Proteomes" id="UP000032336"/>
    </source>
</evidence>
<dbReference type="PATRIC" id="fig|1121877.4.peg.292"/>
<evidence type="ECO:0000256" key="6">
    <source>
        <dbReference type="ARBA" id="ARBA00049534"/>
    </source>
</evidence>
<dbReference type="PROSITE" id="PS01236">
    <property type="entry name" value="PDXT_SNO_1"/>
    <property type="match status" value="1"/>
</dbReference>
<keyword evidence="3 7" id="KW-0663">Pyridoxal phosphate</keyword>
<dbReference type="Proteomes" id="UP000032336">
    <property type="component" value="Unassembled WGS sequence"/>
</dbReference>
<dbReference type="PANTHER" id="PTHR31559">
    <property type="entry name" value="PYRIDOXAL 5'-PHOSPHATE SYNTHASE SUBUNIT SNO"/>
    <property type="match status" value="1"/>
</dbReference>
<dbReference type="EC" id="4.3.3.6" evidence="7"/>
<dbReference type="UniPathway" id="UPA00245"/>
<proteinExistence type="inferred from homology"/>
<dbReference type="CDD" id="cd01749">
    <property type="entry name" value="GATase1_PB"/>
    <property type="match status" value="1"/>
</dbReference>
<dbReference type="GO" id="GO:0036381">
    <property type="term" value="F:pyridoxal 5'-phosphate synthase (glutamine hydrolysing) activity"/>
    <property type="evidence" value="ECO:0007669"/>
    <property type="project" value="UniProtKB-UniRule"/>
</dbReference>
<name>A0A0D8FXA7_9ACTN</name>
<comment type="caution">
    <text evidence="10">The sequence shown here is derived from an EMBL/GenBank/DDBJ whole genome shotgun (WGS) entry which is preliminary data.</text>
</comment>
<protein>
    <recommendedName>
        <fullName evidence="7">Pyridoxal 5'-phosphate synthase subunit PdxT</fullName>
        <ecNumber evidence="7">4.3.3.6</ecNumber>
    </recommendedName>
    <alternativeName>
        <fullName evidence="7">Pdx2</fullName>
    </alternativeName>
    <alternativeName>
        <fullName evidence="7">Pyridoxal 5'-phosphate synthase glutaminase subunit</fullName>
        <ecNumber evidence="7">3.5.1.2</ecNumber>
    </alternativeName>
</protein>
<comment type="similarity">
    <text evidence="1 7">Belongs to the glutaminase PdxT/SNO family.</text>
</comment>
<dbReference type="PROSITE" id="PS51273">
    <property type="entry name" value="GATASE_TYPE_1"/>
    <property type="match status" value="1"/>
</dbReference>
<gene>
    <name evidence="7 10" type="primary">pdxT</name>
    <name evidence="10" type="ORF">FEAC_02700</name>
</gene>
<evidence type="ECO:0000256" key="3">
    <source>
        <dbReference type="ARBA" id="ARBA00022898"/>
    </source>
</evidence>
<accession>A0A0D8FXA7</accession>
<dbReference type="PIRSF" id="PIRSF005639">
    <property type="entry name" value="Glut_amidoT_SNO"/>
    <property type="match status" value="1"/>
</dbReference>
<comment type="subunit">
    <text evidence="7">In the presence of PdxS, forms a dodecamer of heterodimers. Only shows activity in the heterodimer.</text>
</comment>
<keyword evidence="2 7" id="KW-0378">Hydrolase</keyword>
<dbReference type="GeneID" id="78371615"/>
<dbReference type="AlphaFoldDB" id="A0A0D8FXA7"/>
<evidence type="ECO:0000256" key="8">
    <source>
        <dbReference type="PIRSR" id="PIRSR005639-1"/>
    </source>
</evidence>
<dbReference type="EMBL" id="JXUW01000002">
    <property type="protein sequence ID" value="KJE77898.1"/>
    <property type="molecule type" value="Genomic_DNA"/>
</dbReference>
<evidence type="ECO:0000256" key="7">
    <source>
        <dbReference type="HAMAP-Rule" id="MF_01615"/>
    </source>
</evidence>
<sequence>MIRIGVVALQGDFREHLNMLALLGWQGIAVKEPGQLEGLDGLILPGGESTTQCLLLEASDMRVPIGAEIHAGLPVLGTCAGLIMLARAVVGGRSDQWSFEALDVAVMRNGFGRQVRSFEADLAVQGLDERMRAVFIRAPAITEVGEKVTTLASVGYRFADGSTRDVPAVVAEGSIVATSFHPEISKDPRLHELAFRR</sequence>
<dbReference type="GO" id="GO:0004359">
    <property type="term" value="F:glutaminase activity"/>
    <property type="evidence" value="ECO:0007669"/>
    <property type="project" value="UniProtKB-UniRule"/>
</dbReference>
<dbReference type="eggNOG" id="COG0311">
    <property type="taxonomic scope" value="Bacteria"/>
</dbReference>
<feature type="binding site" evidence="7 9">
    <location>
        <begin position="136"/>
        <end position="137"/>
    </location>
    <ligand>
        <name>L-glutamine</name>
        <dbReference type="ChEBI" id="CHEBI:58359"/>
    </ligand>
</feature>
<dbReference type="PROSITE" id="PS51274">
    <property type="entry name" value="GATASE_COBBQ"/>
    <property type="match status" value="1"/>
</dbReference>
<dbReference type="HAMAP" id="MF_01615">
    <property type="entry name" value="PdxT"/>
    <property type="match status" value="1"/>
</dbReference>
<dbReference type="GO" id="GO:0042823">
    <property type="term" value="P:pyridoxal phosphate biosynthetic process"/>
    <property type="evidence" value="ECO:0007669"/>
    <property type="project" value="UniProtKB-UniRule"/>
</dbReference>
<evidence type="ECO:0000256" key="4">
    <source>
        <dbReference type="ARBA" id="ARBA00022962"/>
    </source>
</evidence>
<dbReference type="InterPro" id="IPR002161">
    <property type="entry name" value="PdxT/SNO"/>
</dbReference>
<dbReference type="EC" id="3.5.1.2" evidence="7"/>
<dbReference type="PANTHER" id="PTHR31559:SF0">
    <property type="entry name" value="PYRIDOXAL 5'-PHOSPHATE SYNTHASE SUBUNIT SNO1-RELATED"/>
    <property type="match status" value="1"/>
</dbReference>
<comment type="pathway">
    <text evidence="7">Cofactor biosynthesis; pyridoxal 5'-phosphate biosynthesis.</text>
</comment>
<evidence type="ECO:0000256" key="1">
    <source>
        <dbReference type="ARBA" id="ARBA00008345"/>
    </source>
</evidence>
<dbReference type="NCBIfam" id="TIGR03800">
    <property type="entry name" value="PLP_synth_Pdx2"/>
    <property type="match status" value="1"/>
</dbReference>
<feature type="active site" description="Nucleophile" evidence="7 8">
    <location>
        <position position="79"/>
    </location>
</feature>
<keyword evidence="10" id="KW-0808">Transferase</keyword>
<comment type="catalytic activity">
    <reaction evidence="7">
        <text>aldehydo-D-ribose 5-phosphate + D-glyceraldehyde 3-phosphate + L-glutamine = pyridoxal 5'-phosphate + L-glutamate + phosphate + 3 H2O + H(+)</text>
        <dbReference type="Rhea" id="RHEA:31507"/>
        <dbReference type="ChEBI" id="CHEBI:15377"/>
        <dbReference type="ChEBI" id="CHEBI:15378"/>
        <dbReference type="ChEBI" id="CHEBI:29985"/>
        <dbReference type="ChEBI" id="CHEBI:43474"/>
        <dbReference type="ChEBI" id="CHEBI:58273"/>
        <dbReference type="ChEBI" id="CHEBI:58359"/>
        <dbReference type="ChEBI" id="CHEBI:59776"/>
        <dbReference type="ChEBI" id="CHEBI:597326"/>
        <dbReference type="EC" id="4.3.3.6"/>
    </reaction>
</comment>
<feature type="binding site" evidence="7 9">
    <location>
        <begin position="47"/>
        <end position="49"/>
    </location>
    <ligand>
        <name>L-glutamine</name>
        <dbReference type="ChEBI" id="CHEBI:58359"/>
    </ligand>
</feature>